<evidence type="ECO:0000259" key="2">
    <source>
        <dbReference type="Pfam" id="PF01337"/>
    </source>
</evidence>
<comment type="similarity">
    <text evidence="1">Belongs to the barstar family.</text>
</comment>
<sequence length="122" mass="12913">MSDPASLLEGTDRAAVVRALGAPQEVAEELALVGWTVAWLPPVTDLDAFYAALGEVLGRRHLGANLDALWDVLGDLTAPTVLLWPGWDELAVADPRGTARLLRVLEQRAADPGLAPVATVLL</sequence>
<reference evidence="3 4" key="1">
    <citation type="submission" date="2016-10" db="EMBL/GenBank/DDBJ databases">
        <authorList>
            <person name="de Groot N.N."/>
        </authorList>
    </citation>
    <scope>NUCLEOTIDE SEQUENCE [LARGE SCALE GENOMIC DNA]</scope>
    <source>
        <strain evidence="3 4">MON 2.2</strain>
    </source>
</reference>
<accession>A0A1G7DRD3</accession>
<dbReference type="STRING" id="675864.SAMN04489747_3676"/>
<dbReference type="RefSeq" id="WP_157677204.1">
    <property type="nucleotide sequence ID" value="NZ_LT629688.1"/>
</dbReference>
<dbReference type="InterPro" id="IPR035905">
    <property type="entry name" value="Barstar-like_sf"/>
</dbReference>
<dbReference type="Pfam" id="PF01337">
    <property type="entry name" value="Barstar"/>
    <property type="match status" value="1"/>
</dbReference>
<dbReference type="AlphaFoldDB" id="A0A1G7DRD3"/>
<proteinExistence type="inferred from homology"/>
<dbReference type="OrthoDB" id="5184890at2"/>
<name>A0A1G7DRD3_9ACTN</name>
<evidence type="ECO:0000313" key="4">
    <source>
        <dbReference type="Proteomes" id="UP000198546"/>
    </source>
</evidence>
<dbReference type="SUPFAM" id="SSF52038">
    <property type="entry name" value="Barstar-related"/>
    <property type="match status" value="1"/>
</dbReference>
<protein>
    <submittedName>
        <fullName evidence="3">Barstar, RNAse (Barnase) inhibitor</fullName>
    </submittedName>
</protein>
<keyword evidence="4" id="KW-1185">Reference proteome</keyword>
<dbReference type="EMBL" id="LT629688">
    <property type="protein sequence ID" value="SDE53720.1"/>
    <property type="molecule type" value="Genomic_DNA"/>
</dbReference>
<dbReference type="Proteomes" id="UP000198546">
    <property type="component" value="Chromosome i"/>
</dbReference>
<evidence type="ECO:0000313" key="3">
    <source>
        <dbReference type="EMBL" id="SDE53720.1"/>
    </source>
</evidence>
<dbReference type="InterPro" id="IPR000468">
    <property type="entry name" value="Barstar"/>
</dbReference>
<organism evidence="3 4">
    <name type="scientific">Auraticoccus monumenti</name>
    <dbReference type="NCBI Taxonomy" id="675864"/>
    <lineage>
        <taxon>Bacteria</taxon>
        <taxon>Bacillati</taxon>
        <taxon>Actinomycetota</taxon>
        <taxon>Actinomycetes</taxon>
        <taxon>Propionibacteriales</taxon>
        <taxon>Propionibacteriaceae</taxon>
        <taxon>Auraticoccus</taxon>
    </lineage>
</organism>
<feature type="domain" description="Barstar (barnase inhibitor)" evidence="2">
    <location>
        <begin position="43"/>
        <end position="109"/>
    </location>
</feature>
<evidence type="ECO:0000256" key="1">
    <source>
        <dbReference type="ARBA" id="ARBA00006845"/>
    </source>
</evidence>
<gene>
    <name evidence="3" type="ORF">SAMN04489747_3676</name>
</gene>
<dbReference type="Gene3D" id="3.30.370.10">
    <property type="entry name" value="Barstar-like"/>
    <property type="match status" value="1"/>
</dbReference>